<dbReference type="InterPro" id="IPR035647">
    <property type="entry name" value="EFG_III/V"/>
</dbReference>
<dbReference type="GO" id="GO:0003924">
    <property type="term" value="F:GTPase activity"/>
    <property type="evidence" value="ECO:0007669"/>
    <property type="project" value="InterPro"/>
</dbReference>
<dbReference type="PANTHER" id="PTHR43261:SF1">
    <property type="entry name" value="RIBOSOME-RELEASING FACTOR 2, MITOCHONDRIAL"/>
    <property type="match status" value="1"/>
</dbReference>
<dbReference type="InterPro" id="IPR005225">
    <property type="entry name" value="Small_GTP-bd"/>
</dbReference>
<evidence type="ECO:0000313" key="5">
    <source>
        <dbReference type="EMBL" id="CCM17035.1"/>
    </source>
</evidence>
<dbReference type="InterPro" id="IPR000640">
    <property type="entry name" value="EFG_V-like"/>
</dbReference>
<dbReference type="GO" id="GO:0032543">
    <property type="term" value="P:mitochondrial translation"/>
    <property type="evidence" value="ECO:0007669"/>
    <property type="project" value="TreeGrafter"/>
</dbReference>
<dbReference type="PANTHER" id="PTHR43261">
    <property type="entry name" value="TRANSLATION ELONGATION FACTOR G-RELATED"/>
    <property type="match status" value="1"/>
</dbReference>
<dbReference type="Pfam" id="PF00679">
    <property type="entry name" value="EFG_C"/>
    <property type="match status" value="1"/>
</dbReference>
<dbReference type="FunFam" id="3.40.50.300:FF:002716">
    <property type="entry name" value="Elongation factor G2-like protein"/>
    <property type="match status" value="1"/>
</dbReference>
<dbReference type="InterPro" id="IPR041095">
    <property type="entry name" value="EFG_II"/>
</dbReference>
<accession>A0A1E1J0D2</accession>
<dbReference type="GO" id="GO:0005739">
    <property type="term" value="C:mitochondrion"/>
    <property type="evidence" value="ECO:0007669"/>
    <property type="project" value="TreeGrafter"/>
</dbReference>
<dbReference type="InterPro" id="IPR014721">
    <property type="entry name" value="Ribsml_uS5_D2-typ_fold_subgr"/>
</dbReference>
<dbReference type="EMBL" id="CALQ01001204">
    <property type="protein sequence ID" value="CCM17035.1"/>
    <property type="molecule type" value="Genomic_DNA"/>
</dbReference>
<dbReference type="InterPro" id="IPR027417">
    <property type="entry name" value="P-loop_NTPase"/>
</dbReference>
<keyword evidence="5" id="KW-0251">Elongation factor</keyword>
<dbReference type="InterPro" id="IPR000795">
    <property type="entry name" value="T_Tr_GTP-bd_dom"/>
</dbReference>
<evidence type="ECO:0000256" key="3">
    <source>
        <dbReference type="ARBA" id="ARBA00023134"/>
    </source>
</evidence>
<dbReference type="PROSITE" id="PS51722">
    <property type="entry name" value="G_TR_2"/>
    <property type="match status" value="1"/>
</dbReference>
<dbReference type="PRINTS" id="PR00315">
    <property type="entry name" value="ELONGATNFCT"/>
</dbReference>
<protein>
    <submittedName>
        <fullName evidence="5">Putative elongation factor G2-like protein</fullName>
    </submittedName>
</protein>
<dbReference type="Pfam" id="PF03144">
    <property type="entry name" value="GTP_EFTU_D2"/>
    <property type="match status" value="1"/>
</dbReference>
<reference evidence="5" key="1">
    <citation type="submission" date="2012-08" db="EMBL/GenBank/DDBJ databases">
        <title>Comparative genomics of metastatic and non-metastatic Leishmania guyanensis provides insights into polygenic factors involved in Leishmania RNA virus infection.</title>
        <authorList>
            <person name="Smith D."/>
            <person name="Hertz-Fowler C."/>
            <person name="Martin R."/>
            <person name="Dickens N."/>
            <person name="Fasel N."/>
            <person name="Falquet L."/>
            <person name="Beverley S."/>
            <person name="Zangger H."/>
            <person name="Calderon-Copete S."/>
            <person name="Mottram J."/>
            <person name="Xenarios I."/>
        </authorList>
    </citation>
    <scope>NUCLEOTIDE SEQUENCE</scope>
    <source>
        <strain evidence="5">MHOM/BR/75/M4147/SSU:IR2SAT-LUC</strain>
    </source>
</reference>
<dbReference type="GO" id="GO:0032790">
    <property type="term" value="P:ribosome disassembly"/>
    <property type="evidence" value="ECO:0007669"/>
    <property type="project" value="TreeGrafter"/>
</dbReference>
<dbReference type="SUPFAM" id="SSF52540">
    <property type="entry name" value="P-loop containing nucleoside triphosphate hydrolases"/>
    <property type="match status" value="1"/>
</dbReference>
<sequence length="849" mass="92499">MLPRLPLPHAPRARRRLVSGTGQLASRRACGLFRTSLPLLACSAISRGSGRSASASGGVERETDAAVRRVRNIGIVAHIDAGKTTTTERMLFYAGVTKRVGDVDSGTTTTDFMEEEANRGITIQSAAVSLRWRDHSINLIDTPGHVDFAVEVERAMRVVDGVVALFDASAGVQAQSYTVLQQSRRFHTPVLAFLNKMDKYNADFAMSVASIRTKLQVEPLLLQMPLHAEDGGFAGVVDIVEQATCCFGGDHGLEVRRTDLSAASALPCSTGGSATDHELAHVTRAMRKARHDLVTQLTAVDDALSEAFIAELDATDGDEAEAERRLSTGALRAAVRRAVVHPPRDRPPLIPVLCGASRRDQGVQPLLDAVAYYLPSPCDRQLTGFTKDGVPVPLPPPSGSPTVPTVALAFKVMHMMHPGKGQRLPLVFLRVYSGKISPRMRLENNSRQKSEVVERLYVMHANQPVEVPHLEAGQIGAAFLAHACTGDTLFSQPTQHLLQAKQHVRRGDVKEEVHTLEGINAPPAVISFSIEAATPSQVEVLKSALSELSREDPSLRVAESEQGTMVVSGMGELHLEIVMSRLANEYQVRCRLLRAIIEYRETIRVTQSMEKYTCLLNDLPYAECSLELRPLLANGEWCDAKDKCRFRIDSAFEEEFLSGGGVQSRGGGHSGGARTNAVRNAKEELRIIAASFQSAADACLRLGPLAGLPMHGVEVVLRYFRKTAGSQLQEKPLTHVARSALLSVLRATRKGDLALLEPMMRVEVHLSDIAYIGNVVSSLNEHHALTVDMQEDGRSVAAVVALRNTLRFAMELRKAVKGHANMFVKLHDYRVVEEKAVLARILKNLGIVG</sequence>
<dbReference type="GO" id="GO:0003746">
    <property type="term" value="F:translation elongation factor activity"/>
    <property type="evidence" value="ECO:0007669"/>
    <property type="project" value="UniProtKB-KW"/>
</dbReference>
<evidence type="ECO:0000256" key="1">
    <source>
        <dbReference type="ARBA" id="ARBA00022741"/>
    </source>
</evidence>
<dbReference type="SMART" id="SM00838">
    <property type="entry name" value="EFG_C"/>
    <property type="match status" value="1"/>
</dbReference>
<dbReference type="Gene3D" id="3.40.50.300">
    <property type="entry name" value="P-loop containing nucleotide triphosphate hydrolases"/>
    <property type="match status" value="1"/>
</dbReference>
<evidence type="ECO:0000256" key="2">
    <source>
        <dbReference type="ARBA" id="ARBA00022917"/>
    </source>
</evidence>
<dbReference type="InterPro" id="IPR004161">
    <property type="entry name" value="EFTu-like_2"/>
</dbReference>
<keyword evidence="3" id="KW-0342">GTP-binding</keyword>
<name>A0A1E1J0D2_LEIGU</name>
<dbReference type="Pfam" id="PF14492">
    <property type="entry name" value="EFG_III"/>
    <property type="match status" value="1"/>
</dbReference>
<dbReference type="InterPro" id="IPR009000">
    <property type="entry name" value="Transl_B-barrel_sf"/>
</dbReference>
<dbReference type="Pfam" id="PF00009">
    <property type="entry name" value="GTP_EFTU"/>
    <property type="match status" value="1"/>
</dbReference>
<dbReference type="Gene3D" id="3.30.70.870">
    <property type="entry name" value="Elongation Factor G (Translational Gtpase), domain 3"/>
    <property type="match status" value="1"/>
</dbReference>
<dbReference type="NCBIfam" id="TIGR00231">
    <property type="entry name" value="small_GTP"/>
    <property type="match status" value="1"/>
</dbReference>
<proteinExistence type="predicted"/>
<dbReference type="PROSITE" id="PS00301">
    <property type="entry name" value="G_TR_1"/>
    <property type="match status" value="1"/>
</dbReference>
<organism evidence="5">
    <name type="scientific">Leishmania guyanensis</name>
    <dbReference type="NCBI Taxonomy" id="5670"/>
    <lineage>
        <taxon>Eukaryota</taxon>
        <taxon>Discoba</taxon>
        <taxon>Euglenozoa</taxon>
        <taxon>Kinetoplastea</taxon>
        <taxon>Metakinetoplastina</taxon>
        <taxon>Trypanosomatida</taxon>
        <taxon>Trypanosomatidae</taxon>
        <taxon>Leishmaniinae</taxon>
        <taxon>Leishmania</taxon>
        <taxon>Leishmania guyanensis species complex</taxon>
    </lineage>
</organism>
<feature type="domain" description="Tr-type G" evidence="4">
    <location>
        <begin position="68"/>
        <end position="378"/>
    </location>
</feature>
<dbReference type="Gene3D" id="3.30.70.240">
    <property type="match status" value="1"/>
</dbReference>
<dbReference type="SUPFAM" id="SSF50447">
    <property type="entry name" value="Translation proteins"/>
    <property type="match status" value="1"/>
</dbReference>
<dbReference type="Gene3D" id="2.40.30.10">
    <property type="entry name" value="Translation factors"/>
    <property type="match status" value="1"/>
</dbReference>
<dbReference type="GO" id="GO:0005525">
    <property type="term" value="F:GTP binding"/>
    <property type="evidence" value="ECO:0007669"/>
    <property type="project" value="UniProtKB-KW"/>
</dbReference>
<gene>
    <name evidence="5" type="primary">LgM4147LRVhigh.28.01550.00010</name>
    <name evidence="5" type="ORF">BN36_2845340</name>
</gene>
<dbReference type="AlphaFoldDB" id="A0A1E1J0D2"/>
<evidence type="ECO:0000259" key="4">
    <source>
        <dbReference type="PROSITE" id="PS51722"/>
    </source>
</evidence>
<dbReference type="InterPro" id="IPR031157">
    <property type="entry name" value="G_TR_CS"/>
</dbReference>
<keyword evidence="1" id="KW-0547">Nucleotide-binding</keyword>
<keyword evidence="2" id="KW-0648">Protein biosynthesis</keyword>
<dbReference type="FunFam" id="2.40.30.10:FF:000233">
    <property type="entry name" value="Elongation factor G2-like protein"/>
    <property type="match status" value="1"/>
</dbReference>
<dbReference type="SUPFAM" id="SSF54980">
    <property type="entry name" value="EF-G C-terminal domain-like"/>
    <property type="match status" value="2"/>
</dbReference>
<dbReference type="Gene3D" id="3.30.230.10">
    <property type="match status" value="1"/>
</dbReference>